<dbReference type="GO" id="GO:0004368">
    <property type="term" value="F:glycerol-3-phosphate dehydrogenase (quinone) activity"/>
    <property type="evidence" value="ECO:0007669"/>
    <property type="project" value="InterPro"/>
</dbReference>
<dbReference type="NCBIfam" id="TIGR03378">
    <property type="entry name" value="glycerol3P_GlpB"/>
    <property type="match status" value="1"/>
</dbReference>
<evidence type="ECO:0000256" key="3">
    <source>
        <dbReference type="ARBA" id="ARBA00023002"/>
    </source>
</evidence>
<evidence type="ECO:0000313" key="5">
    <source>
        <dbReference type="EMBL" id="SDP57810.1"/>
    </source>
</evidence>
<keyword evidence="2" id="KW-0288">FMN</keyword>
<name>A0A1H0TVP1_SELRU</name>
<proteinExistence type="predicted"/>
<evidence type="ECO:0000256" key="1">
    <source>
        <dbReference type="ARBA" id="ARBA00022630"/>
    </source>
</evidence>
<keyword evidence="3" id="KW-0560">Oxidoreductase</keyword>
<dbReference type="Gene3D" id="3.50.50.60">
    <property type="entry name" value="FAD/NAD(P)-binding domain"/>
    <property type="match status" value="2"/>
</dbReference>
<dbReference type="SUPFAM" id="SSF51905">
    <property type="entry name" value="FAD/NAD(P)-binding domain"/>
    <property type="match status" value="1"/>
</dbReference>
<dbReference type="PIRSF" id="PIRSF000141">
    <property type="entry name" value="Anaerobic_G3P_dh"/>
    <property type="match status" value="1"/>
</dbReference>
<evidence type="ECO:0000256" key="2">
    <source>
        <dbReference type="ARBA" id="ARBA00022643"/>
    </source>
</evidence>
<evidence type="ECO:0000313" key="6">
    <source>
        <dbReference type="Proteomes" id="UP000182412"/>
    </source>
</evidence>
<evidence type="ECO:0000259" key="4">
    <source>
        <dbReference type="Pfam" id="PF00890"/>
    </source>
</evidence>
<dbReference type="AlphaFoldDB" id="A0A1H0TVP1"/>
<keyword evidence="1" id="KW-0285">Flavoprotein</keyword>
<dbReference type="InterPro" id="IPR036188">
    <property type="entry name" value="FAD/NAD-bd_sf"/>
</dbReference>
<dbReference type="InterPro" id="IPR009158">
    <property type="entry name" value="G3P_DH_GlpB_su"/>
</dbReference>
<feature type="domain" description="FAD-dependent oxidoreductase 2 FAD-binding" evidence="4">
    <location>
        <begin position="5"/>
        <end position="403"/>
    </location>
</feature>
<organism evidence="5 6">
    <name type="scientific">Selenomonas ruminantium</name>
    <dbReference type="NCBI Taxonomy" id="971"/>
    <lineage>
        <taxon>Bacteria</taxon>
        <taxon>Bacillati</taxon>
        <taxon>Bacillota</taxon>
        <taxon>Negativicutes</taxon>
        <taxon>Selenomonadales</taxon>
        <taxon>Selenomonadaceae</taxon>
        <taxon>Selenomonas</taxon>
    </lineage>
</organism>
<dbReference type="RefSeq" id="WP_074572970.1">
    <property type="nucleotide sequence ID" value="NZ_FNJQ01000026.1"/>
</dbReference>
<protein>
    <submittedName>
        <fullName evidence="5">Glycerol 3-phosphate dehydrogenase (Quinone) subunit B</fullName>
    </submittedName>
</protein>
<dbReference type="InterPro" id="IPR003953">
    <property type="entry name" value="FAD-dep_OxRdtase_2_FAD-bd"/>
</dbReference>
<dbReference type="EMBL" id="FNJQ01000026">
    <property type="protein sequence ID" value="SDP57810.1"/>
    <property type="molecule type" value="Genomic_DNA"/>
</dbReference>
<dbReference type="Pfam" id="PF00890">
    <property type="entry name" value="FAD_binding_2"/>
    <property type="match status" value="1"/>
</dbReference>
<sequence>MKHADTLVIGSGLAGLMAALVSANQRKKVTLLTCGSGSLSLNSGVIDVLGYDEKHDYVECPKEAIKSLPAEHPYSKIGMETVEKAVNYFLDFTRDYGFPYRGSLDHQLLVPTAVGTMKPTCLAPHCLDGTSLHGEENIVIVGIKGLKDFYGNILQDNLQHSLQGQTKFPIVEVDTPLLGGRDITTIDVARWLDSQEGRDSVVEQLKPHVKSDNTVFLVPQVLGTKGQECAAYLHEQLGAELIETTCLPPSVNGLRLQAMLKRALRDLNVEIVEDTKVLRAISEGRKVTGVTAKASVREKTYYADKFILATGGLYSGGITVREFEHPREMIFDLPVYIEAGEENWSNAELFSDKPQGFAKTGVRTDNDLRPVDENNQLVYENVYVVGNSLGGYDFCFEHSGNGVALASAYKAALM</sequence>
<gene>
    <name evidence="5" type="ORF">SAMN05216366_12636</name>
</gene>
<dbReference type="GO" id="GO:0009331">
    <property type="term" value="C:glycerol-3-phosphate dehydrogenase (FAD) complex"/>
    <property type="evidence" value="ECO:0007669"/>
    <property type="project" value="InterPro"/>
</dbReference>
<reference evidence="5 6" key="1">
    <citation type="submission" date="2016-10" db="EMBL/GenBank/DDBJ databases">
        <authorList>
            <person name="de Groot N.N."/>
        </authorList>
    </citation>
    <scope>NUCLEOTIDE SEQUENCE [LARGE SCALE GENOMIC DNA]</scope>
    <source>
        <strain evidence="5 6">S137</strain>
    </source>
</reference>
<dbReference type="OrthoDB" id="140595at2"/>
<accession>A0A1H0TVP1</accession>
<dbReference type="Proteomes" id="UP000182412">
    <property type="component" value="Unassembled WGS sequence"/>
</dbReference>